<protein>
    <submittedName>
        <fullName evidence="3">S-adenosyl-L-methionine-dependent methyltransferase</fullName>
    </submittedName>
</protein>
<dbReference type="EMBL" id="MU858066">
    <property type="protein sequence ID" value="KAK4216672.1"/>
    <property type="molecule type" value="Genomic_DNA"/>
</dbReference>
<evidence type="ECO:0000313" key="3">
    <source>
        <dbReference type="EMBL" id="KAK4216672.1"/>
    </source>
</evidence>
<name>A0AAN6YIA9_9PEZI</name>
<dbReference type="InterPro" id="IPR029063">
    <property type="entry name" value="SAM-dependent_MTases_sf"/>
</dbReference>
<evidence type="ECO:0000256" key="2">
    <source>
        <dbReference type="SAM" id="MobiDB-lite"/>
    </source>
</evidence>
<reference evidence="3" key="1">
    <citation type="journal article" date="2023" name="Mol. Phylogenet. Evol.">
        <title>Genome-scale phylogeny and comparative genomics of the fungal order Sordariales.</title>
        <authorList>
            <person name="Hensen N."/>
            <person name="Bonometti L."/>
            <person name="Westerberg I."/>
            <person name="Brannstrom I.O."/>
            <person name="Guillou S."/>
            <person name="Cros-Aarteil S."/>
            <person name="Calhoun S."/>
            <person name="Haridas S."/>
            <person name="Kuo A."/>
            <person name="Mondo S."/>
            <person name="Pangilinan J."/>
            <person name="Riley R."/>
            <person name="LaButti K."/>
            <person name="Andreopoulos B."/>
            <person name="Lipzen A."/>
            <person name="Chen C."/>
            <person name="Yan M."/>
            <person name="Daum C."/>
            <person name="Ng V."/>
            <person name="Clum A."/>
            <person name="Steindorff A."/>
            <person name="Ohm R.A."/>
            <person name="Martin F."/>
            <person name="Silar P."/>
            <person name="Natvig D.O."/>
            <person name="Lalanne C."/>
            <person name="Gautier V."/>
            <person name="Ament-Velasquez S.L."/>
            <person name="Kruys A."/>
            <person name="Hutchinson M.I."/>
            <person name="Powell A.J."/>
            <person name="Barry K."/>
            <person name="Miller A.N."/>
            <person name="Grigoriev I.V."/>
            <person name="Debuchy R."/>
            <person name="Gladieux P."/>
            <person name="Hiltunen Thoren M."/>
            <person name="Johannesson H."/>
        </authorList>
    </citation>
    <scope>NUCLEOTIDE SEQUENCE</scope>
    <source>
        <strain evidence="3">PSN293</strain>
    </source>
</reference>
<organism evidence="3 4">
    <name type="scientific">Rhypophila decipiens</name>
    <dbReference type="NCBI Taxonomy" id="261697"/>
    <lineage>
        <taxon>Eukaryota</taxon>
        <taxon>Fungi</taxon>
        <taxon>Dikarya</taxon>
        <taxon>Ascomycota</taxon>
        <taxon>Pezizomycotina</taxon>
        <taxon>Sordariomycetes</taxon>
        <taxon>Sordariomycetidae</taxon>
        <taxon>Sordariales</taxon>
        <taxon>Naviculisporaceae</taxon>
        <taxon>Rhypophila</taxon>
    </lineage>
</organism>
<dbReference type="CDD" id="cd02440">
    <property type="entry name" value="AdoMet_MTases"/>
    <property type="match status" value="1"/>
</dbReference>
<dbReference type="Pfam" id="PF13489">
    <property type="entry name" value="Methyltransf_23"/>
    <property type="match status" value="1"/>
</dbReference>
<dbReference type="SUPFAM" id="SSF53335">
    <property type="entry name" value="S-adenosyl-L-methionine-dependent methyltransferases"/>
    <property type="match status" value="1"/>
</dbReference>
<dbReference type="Proteomes" id="UP001301769">
    <property type="component" value="Unassembled WGS sequence"/>
</dbReference>
<comment type="similarity">
    <text evidence="1">Belongs to the methyltransferase superfamily. LaeA methyltransferase family.</text>
</comment>
<keyword evidence="4" id="KW-1185">Reference proteome</keyword>
<dbReference type="GO" id="GO:0008168">
    <property type="term" value="F:methyltransferase activity"/>
    <property type="evidence" value="ECO:0007669"/>
    <property type="project" value="UniProtKB-KW"/>
</dbReference>
<reference evidence="3" key="2">
    <citation type="submission" date="2023-05" db="EMBL/GenBank/DDBJ databases">
        <authorList>
            <consortium name="Lawrence Berkeley National Laboratory"/>
            <person name="Steindorff A."/>
            <person name="Hensen N."/>
            <person name="Bonometti L."/>
            <person name="Westerberg I."/>
            <person name="Brannstrom I.O."/>
            <person name="Guillou S."/>
            <person name="Cros-Aarteil S."/>
            <person name="Calhoun S."/>
            <person name="Haridas S."/>
            <person name="Kuo A."/>
            <person name="Mondo S."/>
            <person name="Pangilinan J."/>
            <person name="Riley R."/>
            <person name="Labutti K."/>
            <person name="Andreopoulos B."/>
            <person name="Lipzen A."/>
            <person name="Chen C."/>
            <person name="Yanf M."/>
            <person name="Daum C."/>
            <person name="Ng V."/>
            <person name="Clum A."/>
            <person name="Ohm R."/>
            <person name="Martin F."/>
            <person name="Silar P."/>
            <person name="Natvig D."/>
            <person name="Lalanne C."/>
            <person name="Gautier V."/>
            <person name="Ament-Velasquez S.L."/>
            <person name="Kruys A."/>
            <person name="Hutchinson M.I."/>
            <person name="Powell A.J."/>
            <person name="Barry K."/>
            <person name="Miller A.N."/>
            <person name="Grigoriev I.V."/>
            <person name="Debuchy R."/>
            <person name="Gladieux P."/>
            <person name="Thoren M.H."/>
            <person name="Johannesson H."/>
        </authorList>
    </citation>
    <scope>NUCLEOTIDE SEQUENCE</scope>
    <source>
        <strain evidence="3">PSN293</strain>
    </source>
</reference>
<feature type="region of interest" description="Disordered" evidence="2">
    <location>
        <begin position="58"/>
        <end position="80"/>
    </location>
</feature>
<evidence type="ECO:0000256" key="1">
    <source>
        <dbReference type="ARBA" id="ARBA00038158"/>
    </source>
</evidence>
<keyword evidence="3" id="KW-0489">Methyltransferase</keyword>
<dbReference type="PANTHER" id="PTHR43591">
    <property type="entry name" value="METHYLTRANSFERASE"/>
    <property type="match status" value="1"/>
</dbReference>
<sequence>MMESSVQKRSLEFWDTVERLTKSWQITGTQVVASVTAKAMQLEQKEYHQVLHGTDCQDWHRDPSPPVPAVDEEEEEETGTYTLPGGLVIETEMADSDNLAHRLHVDDEGDDDIHESSASVYARSTYPKVQAAYQVEQPYENSLDGATIDSSRTLYAEDVDYVIDCGRQYVGNYYMPVDQEEQTRCYVMHQVYLKLFNLELTTVPLDNPKHILDVGTGIGEWAIGMAEKYPNAEVFGTDIAPIQPTQQVPFNVEFNIENAEEEWVRPADTFDLVHFRSMAGAFSDWRYIYEQTFECLRPGGWIEVLDFDDMFTAQSFVSYYPPESEGHKFFRALQEAERRAGRGGPGLLHHTDPQLLMDVGFVDIEENSYDIGIGSRENESYGKFWLFALMTGYEAVAMRLLTKVLGWDELEVRQLCHAVAQETKEIAEDEDRPDGFSVSLKVLVGRKPMVPGHWTAKSLNENASMELADYTGSGTGSGDESTIGSRSKATIQSDDTA</sequence>
<feature type="compositionally biased region" description="Polar residues" evidence="2">
    <location>
        <begin position="487"/>
        <end position="497"/>
    </location>
</feature>
<dbReference type="AlphaFoldDB" id="A0AAN6YIA9"/>
<dbReference type="PANTHER" id="PTHR43591:SF105">
    <property type="entry name" value="METHYLTRANSFERASE DOMAIN-CONTAINING PROTEIN-RELATED"/>
    <property type="match status" value="1"/>
</dbReference>
<comment type="caution">
    <text evidence="3">The sequence shown here is derived from an EMBL/GenBank/DDBJ whole genome shotgun (WGS) entry which is preliminary data.</text>
</comment>
<keyword evidence="3" id="KW-0808">Transferase</keyword>
<feature type="region of interest" description="Disordered" evidence="2">
    <location>
        <begin position="468"/>
        <end position="497"/>
    </location>
</feature>
<dbReference type="Gene3D" id="3.40.50.150">
    <property type="entry name" value="Vaccinia Virus protein VP39"/>
    <property type="match status" value="1"/>
</dbReference>
<proteinExistence type="inferred from homology"/>
<accession>A0AAN6YIA9</accession>
<gene>
    <name evidence="3" type="ORF">QBC37DRAFT_397456</name>
</gene>
<dbReference type="GO" id="GO:0032259">
    <property type="term" value="P:methylation"/>
    <property type="evidence" value="ECO:0007669"/>
    <property type="project" value="UniProtKB-KW"/>
</dbReference>
<evidence type="ECO:0000313" key="4">
    <source>
        <dbReference type="Proteomes" id="UP001301769"/>
    </source>
</evidence>